<evidence type="ECO:0000313" key="9">
    <source>
        <dbReference type="EMBL" id="KAB7662293.1"/>
    </source>
</evidence>
<dbReference type="GO" id="GO:0015556">
    <property type="term" value="F:C4-dicarboxylate transmembrane transporter activity"/>
    <property type="evidence" value="ECO:0007669"/>
    <property type="project" value="InterPro"/>
</dbReference>
<comment type="similarity">
    <text evidence="2">Belongs to the DcuC/DcuD transporter (TC 2.A.61) family.</text>
</comment>
<dbReference type="NCBIfam" id="NF037994">
    <property type="entry name" value="DcuC_1"/>
    <property type="match status" value="1"/>
</dbReference>
<accession>A0A6I1F267</accession>
<dbReference type="GO" id="GO:0005886">
    <property type="term" value="C:plasma membrane"/>
    <property type="evidence" value="ECO:0007669"/>
    <property type="project" value="UniProtKB-SubCell"/>
</dbReference>
<feature type="transmembrane region" description="Helical" evidence="8">
    <location>
        <begin position="159"/>
        <end position="183"/>
    </location>
</feature>
<comment type="subcellular location">
    <subcellularLocation>
        <location evidence="1">Cell membrane</location>
        <topology evidence="1">Multi-pass membrane protein</topology>
    </subcellularLocation>
</comment>
<keyword evidence="6 8" id="KW-1133">Transmembrane helix</keyword>
<evidence type="ECO:0000256" key="5">
    <source>
        <dbReference type="ARBA" id="ARBA00022692"/>
    </source>
</evidence>
<dbReference type="PANTHER" id="PTHR42002">
    <property type="entry name" value="ANAEROBIC C4-DICARBOXYLATE TRANSPORTER DCUC-RELATED"/>
    <property type="match status" value="1"/>
</dbReference>
<evidence type="ECO:0000256" key="4">
    <source>
        <dbReference type="ARBA" id="ARBA00022475"/>
    </source>
</evidence>
<keyword evidence="5 8" id="KW-0812">Transmembrane</keyword>
<dbReference type="PANTHER" id="PTHR42002:SF2">
    <property type="entry name" value="ANAEROBIC C4-DICARBOXYLATE TRANSPORTER DCUC-RELATED"/>
    <property type="match status" value="1"/>
</dbReference>
<comment type="caution">
    <text evidence="9">The sequence shown here is derived from an EMBL/GenBank/DDBJ whole genome shotgun (WGS) entry which is preliminary data.</text>
</comment>
<feature type="transmembrane region" description="Helical" evidence="8">
    <location>
        <begin position="103"/>
        <end position="124"/>
    </location>
</feature>
<feature type="transmembrane region" description="Helical" evidence="8">
    <location>
        <begin position="131"/>
        <end position="153"/>
    </location>
</feature>
<feature type="transmembrane region" description="Helical" evidence="8">
    <location>
        <begin position="195"/>
        <end position="216"/>
    </location>
</feature>
<dbReference type="OrthoDB" id="1674075at2"/>
<gene>
    <name evidence="9" type="ORF">GBM95_03060</name>
</gene>
<dbReference type="Proteomes" id="UP000430564">
    <property type="component" value="Unassembled WGS sequence"/>
</dbReference>
<dbReference type="Pfam" id="PF03606">
    <property type="entry name" value="DcuC"/>
    <property type="match status" value="1"/>
</dbReference>
<evidence type="ECO:0000256" key="7">
    <source>
        <dbReference type="ARBA" id="ARBA00023136"/>
    </source>
</evidence>
<dbReference type="EMBL" id="WEHX01000009">
    <property type="protein sequence ID" value="KAB7662293.1"/>
    <property type="molecule type" value="Genomic_DNA"/>
</dbReference>
<keyword evidence="3" id="KW-0813">Transport</keyword>
<dbReference type="InterPro" id="IPR004669">
    <property type="entry name" value="C4_dicarb_anaerob_car"/>
</dbReference>
<evidence type="ECO:0000256" key="3">
    <source>
        <dbReference type="ARBA" id="ARBA00022448"/>
    </source>
</evidence>
<keyword evidence="4" id="KW-1003">Cell membrane</keyword>
<reference evidence="9 10" key="1">
    <citation type="submission" date="2019-10" db="EMBL/GenBank/DDBJ databases">
        <title>Genome diversity of Sutterella seckii.</title>
        <authorList>
            <person name="Chaplin A.V."/>
            <person name="Sokolova S.R."/>
            <person name="Mosin K.A."/>
            <person name="Ivanova E.L."/>
            <person name="Kochetkova T.O."/>
            <person name="Goltsov A.Y."/>
            <person name="Trofimov D.Y."/>
            <person name="Efimov B.A."/>
        </authorList>
    </citation>
    <scope>NUCLEOTIDE SEQUENCE [LARGE SCALE GENOMIC DNA]</scope>
    <source>
        <strain evidence="9 10">ASD393</strain>
    </source>
</reference>
<evidence type="ECO:0000313" key="10">
    <source>
        <dbReference type="Proteomes" id="UP000430564"/>
    </source>
</evidence>
<feature type="transmembrane region" description="Helical" evidence="8">
    <location>
        <begin position="27"/>
        <end position="48"/>
    </location>
</feature>
<feature type="transmembrane region" description="Helical" evidence="8">
    <location>
        <begin position="444"/>
        <end position="462"/>
    </location>
</feature>
<keyword evidence="7 8" id="KW-0472">Membrane</keyword>
<evidence type="ECO:0000256" key="8">
    <source>
        <dbReference type="SAM" id="Phobius"/>
    </source>
</evidence>
<sequence length="463" mass="49071">MAGIIFGCIMLILVGWAILKGKYAPFILFASGVAMLLFSVIFDTGTFMPKKALPTGSDYLNIIEFIRYMFSNNLANLGLLIMTMVGFASYMTHIGANDAFVNIAIKPLSIIKSPYALVFIAFLLGKAVSMVITSAVGLGVLCLALMGPALAALGMNKKAIAAVFVTSGAASMVLLGGSTAASAKACELSILDYVFIYKIPAALPTVLVMGIAHVFWQRYLDRKEGWIPSEHVGEKLVFEGEDVKRPSTTAPKLYAILPFLPMVFVVVFSQYCIDSIKLNITTIMFFCVAIAMVCEAIRWKGDIDKLGAGLKAFLQAMGKSCSGVVALVIAAGVFASGFKALGMIDAIVNFASSVGAGGLGMSILFVVITTLVTIIAGSNGASFYPLVEMVPHIAKSMGVNPVMLVLPMHQASTIARPLSPVAGVVVAIAAMCKMSPLELVKRASVPSILGLIAHHIFVFWLSL</sequence>
<dbReference type="InterPro" id="IPR018385">
    <property type="entry name" value="C4_dicarb_anaerob_car-like"/>
</dbReference>
<proteinExistence type="inferred from homology"/>
<feature type="transmembrane region" description="Helical" evidence="8">
    <location>
        <begin position="347"/>
        <end position="376"/>
    </location>
</feature>
<organism evidence="9 10">
    <name type="scientific">Sutterella seckii</name>
    <dbReference type="NCBI Taxonomy" id="1944635"/>
    <lineage>
        <taxon>Bacteria</taxon>
        <taxon>Pseudomonadati</taxon>
        <taxon>Pseudomonadota</taxon>
        <taxon>Betaproteobacteria</taxon>
        <taxon>Burkholderiales</taxon>
        <taxon>Sutterellaceae</taxon>
        <taxon>Sutterella</taxon>
    </lineage>
</organism>
<evidence type="ECO:0000256" key="1">
    <source>
        <dbReference type="ARBA" id="ARBA00004651"/>
    </source>
</evidence>
<feature type="transmembrane region" description="Helical" evidence="8">
    <location>
        <begin position="414"/>
        <end position="432"/>
    </location>
</feature>
<name>A0A6I1F267_9BURK</name>
<evidence type="ECO:0000256" key="2">
    <source>
        <dbReference type="ARBA" id="ARBA00005275"/>
    </source>
</evidence>
<dbReference type="AlphaFoldDB" id="A0A6I1F267"/>
<feature type="transmembrane region" description="Helical" evidence="8">
    <location>
        <begin position="312"/>
        <end position="335"/>
    </location>
</feature>
<dbReference type="RefSeq" id="WP_152157738.1">
    <property type="nucleotide sequence ID" value="NZ_WEHX01000009.1"/>
</dbReference>
<dbReference type="NCBIfam" id="TIGR00771">
    <property type="entry name" value="DcuC"/>
    <property type="match status" value="1"/>
</dbReference>
<feature type="transmembrane region" description="Helical" evidence="8">
    <location>
        <begin position="69"/>
        <end position="91"/>
    </location>
</feature>
<feature type="transmembrane region" description="Helical" evidence="8">
    <location>
        <begin position="253"/>
        <end position="273"/>
    </location>
</feature>
<feature type="transmembrane region" description="Helical" evidence="8">
    <location>
        <begin position="280"/>
        <end position="300"/>
    </location>
</feature>
<protein>
    <submittedName>
        <fullName evidence="9">C4-dicarboxylate transporter DcuC</fullName>
    </submittedName>
</protein>
<evidence type="ECO:0000256" key="6">
    <source>
        <dbReference type="ARBA" id="ARBA00022989"/>
    </source>
</evidence>